<dbReference type="EMBL" id="JADLQX010000010">
    <property type="protein sequence ID" value="MBF6298976.1"/>
    <property type="molecule type" value="Genomic_DNA"/>
</dbReference>
<evidence type="ECO:0000313" key="2">
    <source>
        <dbReference type="Proteomes" id="UP000702209"/>
    </source>
</evidence>
<dbReference type="Proteomes" id="UP000702209">
    <property type="component" value="Unassembled WGS sequence"/>
</dbReference>
<evidence type="ECO:0000313" key="1">
    <source>
        <dbReference type="EMBL" id="MBF6298976.1"/>
    </source>
</evidence>
<reference evidence="1 2" key="1">
    <citation type="submission" date="2020-10" db="EMBL/GenBank/DDBJ databases">
        <title>Identification of Nocardia species via Next-generation sequencing and recognition of intraspecies genetic diversity.</title>
        <authorList>
            <person name="Li P."/>
            <person name="Li P."/>
            <person name="Lu B."/>
        </authorList>
    </citation>
    <scope>NUCLEOTIDE SEQUENCE [LARGE SCALE GENOMIC DNA]</scope>
    <source>
        <strain evidence="1 2">BJ06-0157</strain>
    </source>
</reference>
<sequence>MTSLNHERPGYERVAHEQRHMFQLGRASLNTLKRLNVAVICELDEYTAGNTDYGDPIPGADDESLLESIFHAAIAGIAEDGDPDRAKEIITGFQFANDPHWQEVFDTTACKAAYYLGSTEYAFSSSVLLERYLNSESAWDMAGVCLLGLRKRVTPEQGADLGVRIEQVEAARIAAGKPV</sequence>
<accession>A0ABS0CRQ7</accession>
<gene>
    <name evidence="1" type="ORF">IU459_15695</name>
</gene>
<protein>
    <submittedName>
        <fullName evidence="1">Uncharacterized protein</fullName>
    </submittedName>
</protein>
<keyword evidence="2" id="KW-1185">Reference proteome</keyword>
<name>A0ABS0CRQ7_9NOCA</name>
<dbReference type="RefSeq" id="WP_195130257.1">
    <property type="nucleotide sequence ID" value="NZ_JADLQX010000010.1"/>
</dbReference>
<organism evidence="1 2">
    <name type="scientific">Nocardia amamiensis</name>
    <dbReference type="NCBI Taxonomy" id="404578"/>
    <lineage>
        <taxon>Bacteria</taxon>
        <taxon>Bacillati</taxon>
        <taxon>Actinomycetota</taxon>
        <taxon>Actinomycetes</taxon>
        <taxon>Mycobacteriales</taxon>
        <taxon>Nocardiaceae</taxon>
        <taxon>Nocardia</taxon>
    </lineage>
</organism>
<comment type="caution">
    <text evidence="1">The sequence shown here is derived from an EMBL/GenBank/DDBJ whole genome shotgun (WGS) entry which is preliminary data.</text>
</comment>
<proteinExistence type="predicted"/>